<dbReference type="Proteomes" id="UP000248882">
    <property type="component" value="Unassembled WGS sequence"/>
</dbReference>
<feature type="transmembrane region" description="Helical" evidence="6">
    <location>
        <begin position="436"/>
        <end position="457"/>
    </location>
</feature>
<feature type="transmembrane region" description="Helical" evidence="6">
    <location>
        <begin position="711"/>
        <end position="730"/>
    </location>
</feature>
<evidence type="ECO:0000256" key="5">
    <source>
        <dbReference type="ARBA" id="ARBA00023136"/>
    </source>
</evidence>
<keyword evidence="5 6" id="KW-0472">Membrane</keyword>
<evidence type="ECO:0000256" key="1">
    <source>
        <dbReference type="ARBA" id="ARBA00004651"/>
    </source>
</evidence>
<feature type="transmembrane region" description="Helical" evidence="6">
    <location>
        <begin position="387"/>
        <end position="406"/>
    </location>
</feature>
<dbReference type="InterPro" id="IPR004869">
    <property type="entry name" value="MMPL_dom"/>
</dbReference>
<dbReference type="PANTHER" id="PTHR33406:SF13">
    <property type="entry name" value="MEMBRANE PROTEIN YDFJ"/>
    <property type="match status" value="1"/>
</dbReference>
<dbReference type="SUPFAM" id="SSF69593">
    <property type="entry name" value="Glycerol-3-phosphate (1)-acyltransferase"/>
    <property type="match status" value="1"/>
</dbReference>
<evidence type="ECO:0000256" key="6">
    <source>
        <dbReference type="SAM" id="Phobius"/>
    </source>
</evidence>
<gene>
    <name evidence="8" type="ORF">LV85_03532</name>
</gene>
<reference evidence="8 9" key="1">
    <citation type="submission" date="2018-06" db="EMBL/GenBank/DDBJ databases">
        <title>Genomic Encyclopedia of Archaeal and Bacterial Type Strains, Phase II (KMG-II): from individual species to whole genera.</title>
        <authorList>
            <person name="Goeker M."/>
        </authorList>
    </citation>
    <scope>NUCLEOTIDE SEQUENCE [LARGE SCALE GENOMIC DNA]</scope>
    <source>
        <strain evidence="8 9">DSM 19830</strain>
    </source>
</reference>
<protein>
    <recommendedName>
        <fullName evidence="7">Phospholipid/glycerol acyltransferase domain-containing protein</fullName>
    </recommendedName>
</protein>
<comment type="subcellular location">
    <subcellularLocation>
        <location evidence="1">Cell membrane</location>
        <topology evidence="1">Multi-pass membrane protein</topology>
    </subcellularLocation>
</comment>
<feature type="domain" description="Phospholipid/glycerol acyltransferase" evidence="7">
    <location>
        <begin position="890"/>
        <end position="999"/>
    </location>
</feature>
<keyword evidence="2" id="KW-1003">Cell membrane</keyword>
<accession>A0A2W7QYD0</accession>
<feature type="transmembrane region" description="Helical" evidence="6">
    <location>
        <begin position="295"/>
        <end position="315"/>
    </location>
</feature>
<dbReference type="CDD" id="cd07989">
    <property type="entry name" value="LPLAT_AGPAT-like"/>
    <property type="match status" value="1"/>
</dbReference>
<feature type="transmembrane region" description="Helical" evidence="6">
    <location>
        <begin position="322"/>
        <end position="342"/>
    </location>
</feature>
<keyword evidence="9" id="KW-1185">Reference proteome</keyword>
<feature type="transmembrane region" description="Helical" evidence="6">
    <location>
        <begin position="17"/>
        <end position="34"/>
    </location>
</feature>
<keyword evidence="4 6" id="KW-1133">Transmembrane helix</keyword>
<evidence type="ECO:0000259" key="7">
    <source>
        <dbReference type="SMART" id="SM00563"/>
    </source>
</evidence>
<dbReference type="PANTHER" id="PTHR33406">
    <property type="entry name" value="MEMBRANE PROTEIN MJ1562-RELATED"/>
    <property type="match status" value="1"/>
</dbReference>
<dbReference type="SUPFAM" id="SSF82866">
    <property type="entry name" value="Multidrug efflux transporter AcrB transmembrane domain"/>
    <property type="match status" value="2"/>
</dbReference>
<feature type="transmembrane region" description="Helical" evidence="6">
    <location>
        <begin position="362"/>
        <end position="380"/>
    </location>
</feature>
<dbReference type="RefSeq" id="WP_111321831.1">
    <property type="nucleotide sequence ID" value="NZ_QKZT01000018.1"/>
</dbReference>
<evidence type="ECO:0000313" key="9">
    <source>
        <dbReference type="Proteomes" id="UP000248882"/>
    </source>
</evidence>
<sequence>MDNFFFNSYQWLKTHKFWGLLAFVACFVGLGFYVQNLKFEEDITKLIPVDKENAVYHKVLNTVNFADKIIINISKEGEASEDDLVETANLLTDSLTILQPEYIAQIQGKIDEESIDNTLDFVYEHLPIFLEAKDYETISQKLNKDSIDVLTQANYNALVSPSGIVSRETILRDPLGLTFLALKNLQQSGLNSDFILENGYLMSSDKQHILLFLSLATETNETKKNTLFVNELDRVIGHVNETFQGKVSVSAFGSTLVAVANANQIKRDVQFTVGIALFLLLLILIVFYRKLYIPIILFVPTLFGGLLAMAVLCLVRSEISAISLGIGSVLLGITLDYSLHILTHIRSNNNIKELYKEITQPILMSSLTTALAFLCLLFLSSQALQDLGLFAAISVLGASLFALIFIPQVYKKTVSTEPQQTILDRVAAYPFHKSKWLVALLLIFFGISIFTYDRVVFNKDISSLNFEPENLKQAEAKLDKLTNSQSKSIYLVAYGDTEEEALRKNDQVFQRLQGLKAEDKILRFNSVGGIVKSKAVQKEKIAQWNSFWSRSKKDSIADLLVESSQPLGFKPTTFQGFYEHLNTAFTAADPSGFSALKLIDNNDLISSKDGMSTVSNLIKIEHSKVSQLENAFEDLSNTVTIDRQQTSERFLGHLKKDFNHLMQYSLVVILVLLWLFYRSVSLTLVTAIPICLTWLLTIGIMGVLGLEFNIFNIIISTFIFGLGIDYSIFVTNGMLRHYQTGENVLRSYKVSIILSVITTILGMGVLIFAKHPALYSVSTISVIGILSAMITTFAIQPLLFKLLIGSHSKRPITLRYLIHSSVSFGYFGLVGLSLSIISVLVVPLIPVSGKKKMPIFHYLVSKFMKSVLYTNPLVSKKVLNPYQESFKNPVVIIANHSSFLDILAIGMLHPKIIFLVSDWVYHSPVFGKAVKLAGFYPVSDGLEKGMNHLKTKIDQGYSIAVFPEGTRSYTHQMRRFHKGAFLLAETFNLDILPVLIHGNSEVLPKGTFIIKDGSITIKLLERIKPDDARFGISYSEKTKGISKYFKAEFEAFRDELETESYFHPMVLEEFRYKGDAVFNTVKQDLKKNSANYFAILPYVGQSDRILHLTDSYGQLNNLLALDGPLRNITSLVLDESKMTIAEHTVTANGPYKLKYVNGLSDSAPDILILNFLDSNPLINSGLSLKQPLKMLILIHQGEFLDEVQQLRSNMKLVFGNETMQLYKKP</sequence>
<name>A0A2W7QYD0_9BACT</name>
<dbReference type="OrthoDB" id="9803035at2"/>
<dbReference type="Pfam" id="PF01553">
    <property type="entry name" value="Acyltransferase"/>
    <property type="match status" value="1"/>
</dbReference>
<feature type="transmembrane region" description="Helical" evidence="6">
    <location>
        <begin position="271"/>
        <end position="289"/>
    </location>
</feature>
<organism evidence="8 9">
    <name type="scientific">Algoriphagus chordae</name>
    <dbReference type="NCBI Taxonomy" id="237019"/>
    <lineage>
        <taxon>Bacteria</taxon>
        <taxon>Pseudomonadati</taxon>
        <taxon>Bacteroidota</taxon>
        <taxon>Cytophagia</taxon>
        <taxon>Cytophagales</taxon>
        <taxon>Cyclobacteriaceae</taxon>
        <taxon>Algoriphagus</taxon>
    </lineage>
</organism>
<evidence type="ECO:0000256" key="2">
    <source>
        <dbReference type="ARBA" id="ARBA00022475"/>
    </source>
</evidence>
<comment type="caution">
    <text evidence="8">The sequence shown here is derived from an EMBL/GenBank/DDBJ whole genome shotgun (WGS) entry which is preliminary data.</text>
</comment>
<evidence type="ECO:0000256" key="3">
    <source>
        <dbReference type="ARBA" id="ARBA00022692"/>
    </source>
</evidence>
<dbReference type="GO" id="GO:0005886">
    <property type="term" value="C:plasma membrane"/>
    <property type="evidence" value="ECO:0007669"/>
    <property type="project" value="UniProtKB-SubCell"/>
</dbReference>
<dbReference type="InterPro" id="IPR050545">
    <property type="entry name" value="Mycobact_MmpL"/>
</dbReference>
<evidence type="ECO:0000256" key="4">
    <source>
        <dbReference type="ARBA" id="ARBA00022989"/>
    </source>
</evidence>
<dbReference type="InterPro" id="IPR002123">
    <property type="entry name" value="Plipid/glycerol_acylTrfase"/>
</dbReference>
<dbReference type="Gene3D" id="1.20.1640.10">
    <property type="entry name" value="Multidrug efflux transporter AcrB transmembrane domain"/>
    <property type="match status" value="2"/>
</dbReference>
<evidence type="ECO:0000313" key="8">
    <source>
        <dbReference type="EMBL" id="PZX48717.1"/>
    </source>
</evidence>
<dbReference type="Pfam" id="PF03176">
    <property type="entry name" value="MMPL"/>
    <property type="match status" value="2"/>
</dbReference>
<feature type="transmembrane region" description="Helical" evidence="6">
    <location>
        <begin position="824"/>
        <end position="845"/>
    </location>
</feature>
<keyword evidence="3 6" id="KW-0812">Transmembrane</keyword>
<feature type="transmembrane region" description="Helical" evidence="6">
    <location>
        <begin position="750"/>
        <end position="769"/>
    </location>
</feature>
<dbReference type="SMART" id="SM00563">
    <property type="entry name" value="PlsC"/>
    <property type="match status" value="1"/>
</dbReference>
<dbReference type="EMBL" id="QKZT01000018">
    <property type="protein sequence ID" value="PZX48717.1"/>
    <property type="molecule type" value="Genomic_DNA"/>
</dbReference>
<feature type="transmembrane region" description="Helical" evidence="6">
    <location>
        <begin position="658"/>
        <end position="677"/>
    </location>
</feature>
<proteinExistence type="predicted"/>
<dbReference type="GO" id="GO:0016746">
    <property type="term" value="F:acyltransferase activity"/>
    <property type="evidence" value="ECO:0007669"/>
    <property type="project" value="InterPro"/>
</dbReference>
<dbReference type="AlphaFoldDB" id="A0A2W7QYD0"/>
<feature type="transmembrane region" description="Helical" evidence="6">
    <location>
        <begin position="781"/>
        <end position="804"/>
    </location>
</feature>